<keyword evidence="1" id="KW-0472">Membrane</keyword>
<keyword evidence="1" id="KW-1133">Transmembrane helix</keyword>
<gene>
    <name evidence="2" type="ORF">FN960_13965</name>
</gene>
<keyword evidence="3" id="KW-1185">Reference proteome</keyword>
<sequence length="63" mass="7313">MINPFLAGVLILMAIAVDMWVFDQDQKRWGWLKGWPKAARVSVFVGLVIIMTVFWVAVSWKYI</sequence>
<reference evidence="2 3" key="1">
    <citation type="submission" date="2019-07" db="EMBL/GenBank/DDBJ databases">
        <authorList>
            <person name="Park Y.J."/>
            <person name="Jeong S.E."/>
            <person name="Jung H.S."/>
        </authorList>
    </citation>
    <scope>NUCLEOTIDE SEQUENCE [LARGE SCALE GENOMIC DNA]</scope>
    <source>
        <strain evidence="3">P16(2019)</strain>
    </source>
</reference>
<feature type="transmembrane region" description="Helical" evidence="1">
    <location>
        <begin position="6"/>
        <end position="22"/>
    </location>
</feature>
<accession>A0A553ZX28</accession>
<name>A0A553ZX28_9BACI</name>
<dbReference type="EMBL" id="VLXZ01000008">
    <property type="protein sequence ID" value="TSB46004.1"/>
    <property type="molecule type" value="Genomic_DNA"/>
</dbReference>
<comment type="caution">
    <text evidence="2">The sequence shown here is derived from an EMBL/GenBank/DDBJ whole genome shotgun (WGS) entry which is preliminary data.</text>
</comment>
<proteinExistence type="predicted"/>
<dbReference type="Proteomes" id="UP000318521">
    <property type="component" value="Unassembled WGS sequence"/>
</dbReference>
<dbReference type="AlphaFoldDB" id="A0A553ZX28"/>
<dbReference type="RefSeq" id="WP_143849344.1">
    <property type="nucleotide sequence ID" value="NZ_VLXZ01000008.1"/>
</dbReference>
<keyword evidence="1" id="KW-0812">Transmembrane</keyword>
<organism evidence="2 3">
    <name type="scientific">Alkalicoccobacillus porphyridii</name>
    <dbReference type="NCBI Taxonomy" id="2597270"/>
    <lineage>
        <taxon>Bacteria</taxon>
        <taxon>Bacillati</taxon>
        <taxon>Bacillota</taxon>
        <taxon>Bacilli</taxon>
        <taxon>Bacillales</taxon>
        <taxon>Bacillaceae</taxon>
        <taxon>Alkalicoccobacillus</taxon>
    </lineage>
</organism>
<protein>
    <submittedName>
        <fullName evidence="2">Uncharacterized protein</fullName>
    </submittedName>
</protein>
<evidence type="ECO:0000313" key="2">
    <source>
        <dbReference type="EMBL" id="TSB46004.1"/>
    </source>
</evidence>
<feature type="transmembrane region" description="Helical" evidence="1">
    <location>
        <begin position="43"/>
        <end position="62"/>
    </location>
</feature>
<evidence type="ECO:0000256" key="1">
    <source>
        <dbReference type="SAM" id="Phobius"/>
    </source>
</evidence>
<dbReference type="OrthoDB" id="2941095at2"/>
<evidence type="ECO:0000313" key="3">
    <source>
        <dbReference type="Proteomes" id="UP000318521"/>
    </source>
</evidence>